<organism evidence="3 4">
    <name type="scientific">Paractinoplanes atraurantiacus</name>
    <dbReference type="NCBI Taxonomy" id="1036182"/>
    <lineage>
        <taxon>Bacteria</taxon>
        <taxon>Bacillati</taxon>
        <taxon>Actinomycetota</taxon>
        <taxon>Actinomycetes</taxon>
        <taxon>Micromonosporales</taxon>
        <taxon>Micromonosporaceae</taxon>
        <taxon>Paractinoplanes</taxon>
    </lineage>
</organism>
<dbReference type="InterPro" id="IPR011991">
    <property type="entry name" value="ArsR-like_HTH"/>
</dbReference>
<dbReference type="AlphaFoldDB" id="A0A285HRP5"/>
<dbReference type="Gene3D" id="1.10.10.10">
    <property type="entry name" value="Winged helix-like DNA-binding domain superfamily/Winged helix DNA-binding domain"/>
    <property type="match status" value="1"/>
</dbReference>
<accession>A0A285HRP5</accession>
<name>A0A285HRP5_9ACTN</name>
<protein>
    <submittedName>
        <fullName evidence="3">Transcriptional regulator PadR-like family protein</fullName>
    </submittedName>
</protein>
<feature type="domain" description="Transcription regulator PadR N-terminal" evidence="2">
    <location>
        <begin position="36"/>
        <end position="81"/>
    </location>
</feature>
<evidence type="ECO:0000313" key="4">
    <source>
        <dbReference type="Proteomes" id="UP000219612"/>
    </source>
</evidence>
<feature type="region of interest" description="Disordered" evidence="1">
    <location>
        <begin position="91"/>
        <end position="111"/>
    </location>
</feature>
<dbReference type="InterPro" id="IPR005149">
    <property type="entry name" value="Tscrpt_reg_PadR_N"/>
</dbReference>
<gene>
    <name evidence="3" type="ORF">SAMN05421748_105208</name>
</gene>
<evidence type="ECO:0000259" key="2">
    <source>
        <dbReference type="Pfam" id="PF03551"/>
    </source>
</evidence>
<reference evidence="3 4" key="1">
    <citation type="submission" date="2017-09" db="EMBL/GenBank/DDBJ databases">
        <authorList>
            <person name="Ehlers B."/>
            <person name="Leendertz F.H."/>
        </authorList>
    </citation>
    <scope>NUCLEOTIDE SEQUENCE [LARGE SCALE GENOMIC DNA]</scope>
    <source>
        <strain evidence="3 4">CGMCC 4.6857</strain>
    </source>
</reference>
<proteinExistence type="predicted"/>
<keyword evidence="4" id="KW-1185">Reference proteome</keyword>
<evidence type="ECO:0000256" key="1">
    <source>
        <dbReference type="SAM" id="MobiDB-lite"/>
    </source>
</evidence>
<sequence>MSTTPRLTPQTVAVIRALLEDPAKPRWGRDIAAETGLKSGTLHPILARLEHAGWVESTWEDPADHEDKGRPRRRYYRFTPHSAEQARLALATHTATGDASSAPRLRPQPGY</sequence>
<dbReference type="EMBL" id="OBDY01000005">
    <property type="protein sequence ID" value="SNY38335.1"/>
    <property type="molecule type" value="Genomic_DNA"/>
</dbReference>
<dbReference type="InterPro" id="IPR036390">
    <property type="entry name" value="WH_DNA-bd_sf"/>
</dbReference>
<dbReference type="RefSeq" id="WP_218854479.1">
    <property type="nucleotide sequence ID" value="NZ_OBDY01000005.1"/>
</dbReference>
<dbReference type="SUPFAM" id="SSF46785">
    <property type="entry name" value="Winged helix' DNA-binding domain"/>
    <property type="match status" value="1"/>
</dbReference>
<dbReference type="Pfam" id="PF03551">
    <property type="entry name" value="PadR"/>
    <property type="match status" value="1"/>
</dbReference>
<dbReference type="Proteomes" id="UP000219612">
    <property type="component" value="Unassembled WGS sequence"/>
</dbReference>
<dbReference type="CDD" id="cd00090">
    <property type="entry name" value="HTH_ARSR"/>
    <property type="match status" value="1"/>
</dbReference>
<dbReference type="InterPro" id="IPR036388">
    <property type="entry name" value="WH-like_DNA-bd_sf"/>
</dbReference>
<evidence type="ECO:0000313" key="3">
    <source>
        <dbReference type="EMBL" id="SNY38335.1"/>
    </source>
</evidence>